<dbReference type="Proteomes" id="UP000485058">
    <property type="component" value="Unassembled WGS sequence"/>
</dbReference>
<reference evidence="1 2" key="1">
    <citation type="submission" date="2020-02" db="EMBL/GenBank/DDBJ databases">
        <title>Draft genome sequence of Haematococcus lacustris strain NIES-144.</title>
        <authorList>
            <person name="Morimoto D."/>
            <person name="Nakagawa S."/>
            <person name="Yoshida T."/>
            <person name="Sawayama S."/>
        </authorList>
    </citation>
    <scope>NUCLEOTIDE SEQUENCE [LARGE SCALE GENOMIC DNA]</scope>
    <source>
        <strain evidence="1 2">NIES-144</strain>
    </source>
</reference>
<sequence length="68" mass="7352">MAATRARAVCTGASRCSPKPVRGEKRQLVSDSGVPNMGLVIFMQVLSQYCIVFDGVCHIVSRDLVRGI</sequence>
<evidence type="ECO:0000313" key="1">
    <source>
        <dbReference type="EMBL" id="GFH17647.1"/>
    </source>
</evidence>
<proteinExistence type="predicted"/>
<accession>A0A699Z4T8</accession>
<keyword evidence="2" id="KW-1185">Reference proteome</keyword>
<organism evidence="1 2">
    <name type="scientific">Haematococcus lacustris</name>
    <name type="common">Green alga</name>
    <name type="synonym">Haematococcus pluvialis</name>
    <dbReference type="NCBI Taxonomy" id="44745"/>
    <lineage>
        <taxon>Eukaryota</taxon>
        <taxon>Viridiplantae</taxon>
        <taxon>Chlorophyta</taxon>
        <taxon>core chlorophytes</taxon>
        <taxon>Chlorophyceae</taxon>
        <taxon>CS clade</taxon>
        <taxon>Chlamydomonadales</taxon>
        <taxon>Haematococcaceae</taxon>
        <taxon>Haematococcus</taxon>
    </lineage>
</organism>
<comment type="caution">
    <text evidence="1">The sequence shown here is derived from an EMBL/GenBank/DDBJ whole genome shotgun (WGS) entry which is preliminary data.</text>
</comment>
<evidence type="ECO:0000313" key="2">
    <source>
        <dbReference type="Proteomes" id="UP000485058"/>
    </source>
</evidence>
<dbReference type="EMBL" id="BLLF01001181">
    <property type="protein sequence ID" value="GFH17647.1"/>
    <property type="molecule type" value="Genomic_DNA"/>
</dbReference>
<gene>
    <name evidence="1" type="ORF">HaLaN_14325</name>
</gene>
<name>A0A699Z4T8_HAELA</name>
<dbReference type="AlphaFoldDB" id="A0A699Z4T8"/>
<protein>
    <submittedName>
        <fullName evidence="1">Uncharacterized protein</fullName>
    </submittedName>
</protein>